<gene>
    <name evidence="1" type="ORF">Sjap_018924</name>
</gene>
<dbReference type="AlphaFoldDB" id="A0AAP0I8Y2"/>
<keyword evidence="2" id="KW-1185">Reference proteome</keyword>
<name>A0AAP0I8Y2_9MAGN</name>
<proteinExistence type="predicted"/>
<accession>A0AAP0I8Y2</accession>
<dbReference type="EMBL" id="JBBNAE010000007">
    <property type="protein sequence ID" value="KAK9110864.1"/>
    <property type="molecule type" value="Genomic_DNA"/>
</dbReference>
<evidence type="ECO:0000313" key="1">
    <source>
        <dbReference type="EMBL" id="KAK9110864.1"/>
    </source>
</evidence>
<sequence>MSVDGGLYKLIHQLFFLHFSLLSYLNEKHNVGVEFREFLTWIDVDGSTNYVF</sequence>
<organism evidence="1 2">
    <name type="scientific">Stephania japonica</name>
    <dbReference type="NCBI Taxonomy" id="461633"/>
    <lineage>
        <taxon>Eukaryota</taxon>
        <taxon>Viridiplantae</taxon>
        <taxon>Streptophyta</taxon>
        <taxon>Embryophyta</taxon>
        <taxon>Tracheophyta</taxon>
        <taxon>Spermatophyta</taxon>
        <taxon>Magnoliopsida</taxon>
        <taxon>Ranunculales</taxon>
        <taxon>Menispermaceae</taxon>
        <taxon>Menispermoideae</taxon>
        <taxon>Cissampelideae</taxon>
        <taxon>Stephania</taxon>
    </lineage>
</organism>
<protein>
    <submittedName>
        <fullName evidence="1">Uncharacterized protein</fullName>
    </submittedName>
</protein>
<dbReference type="Proteomes" id="UP001417504">
    <property type="component" value="Unassembled WGS sequence"/>
</dbReference>
<reference evidence="1 2" key="1">
    <citation type="submission" date="2024-01" db="EMBL/GenBank/DDBJ databases">
        <title>Genome assemblies of Stephania.</title>
        <authorList>
            <person name="Yang L."/>
        </authorList>
    </citation>
    <scope>NUCLEOTIDE SEQUENCE [LARGE SCALE GENOMIC DNA]</scope>
    <source>
        <strain evidence="1">QJT</strain>
        <tissue evidence="1">Leaf</tissue>
    </source>
</reference>
<evidence type="ECO:0000313" key="2">
    <source>
        <dbReference type="Proteomes" id="UP001417504"/>
    </source>
</evidence>
<comment type="caution">
    <text evidence="1">The sequence shown here is derived from an EMBL/GenBank/DDBJ whole genome shotgun (WGS) entry which is preliminary data.</text>
</comment>